<dbReference type="InParanoid" id="A0A316YCR3"/>
<sequence>MWMPDSKHWNDDRSWVYSGLAMRIATDLGISQQHEGACEDVINNFKNIANDTKPETLNRQRTAFQPYWHLRTWNLRRSAAPMFKHRLQKTKAANTKTTAKPTHATVDHEAKLACIRTFNEELDEWNKHWVSRLLFKLPERLCRQSPKKKGKVLKLSFSLQ</sequence>
<proteinExistence type="predicted"/>
<protein>
    <submittedName>
        <fullName evidence="1">Uncharacterized protein</fullName>
    </submittedName>
</protein>
<dbReference type="OrthoDB" id="39175at2759"/>
<dbReference type="RefSeq" id="XP_025373852.1">
    <property type="nucleotide sequence ID" value="XM_025523746.1"/>
</dbReference>
<dbReference type="AlphaFoldDB" id="A0A316YCR3"/>
<accession>A0A316YCR3</accession>
<keyword evidence="2" id="KW-1185">Reference proteome</keyword>
<gene>
    <name evidence="1" type="ORF">FA10DRAFT_282131</name>
</gene>
<organism evidence="1 2">
    <name type="scientific">Acaromyces ingoldii</name>
    <dbReference type="NCBI Taxonomy" id="215250"/>
    <lineage>
        <taxon>Eukaryota</taxon>
        <taxon>Fungi</taxon>
        <taxon>Dikarya</taxon>
        <taxon>Basidiomycota</taxon>
        <taxon>Ustilaginomycotina</taxon>
        <taxon>Exobasidiomycetes</taxon>
        <taxon>Exobasidiales</taxon>
        <taxon>Cryptobasidiaceae</taxon>
        <taxon>Acaromyces</taxon>
    </lineage>
</organism>
<dbReference type="GeneID" id="37045662"/>
<name>A0A316YCR3_9BASI</name>
<evidence type="ECO:0000313" key="1">
    <source>
        <dbReference type="EMBL" id="PWN86654.1"/>
    </source>
</evidence>
<dbReference type="EMBL" id="KZ819643">
    <property type="protein sequence ID" value="PWN86654.1"/>
    <property type="molecule type" value="Genomic_DNA"/>
</dbReference>
<dbReference type="Proteomes" id="UP000245768">
    <property type="component" value="Unassembled WGS sequence"/>
</dbReference>
<evidence type="ECO:0000313" key="2">
    <source>
        <dbReference type="Proteomes" id="UP000245768"/>
    </source>
</evidence>
<reference evidence="1 2" key="1">
    <citation type="journal article" date="2018" name="Mol. Biol. Evol.">
        <title>Broad Genomic Sampling Reveals a Smut Pathogenic Ancestry of the Fungal Clade Ustilaginomycotina.</title>
        <authorList>
            <person name="Kijpornyongpan T."/>
            <person name="Mondo S.J."/>
            <person name="Barry K."/>
            <person name="Sandor L."/>
            <person name="Lee J."/>
            <person name="Lipzen A."/>
            <person name="Pangilinan J."/>
            <person name="LaButti K."/>
            <person name="Hainaut M."/>
            <person name="Henrissat B."/>
            <person name="Grigoriev I.V."/>
            <person name="Spatafora J.W."/>
            <person name="Aime M.C."/>
        </authorList>
    </citation>
    <scope>NUCLEOTIDE SEQUENCE [LARGE SCALE GENOMIC DNA]</scope>
    <source>
        <strain evidence="1 2">MCA 4198</strain>
    </source>
</reference>